<sequence length="85" mass="9313">NAALRRRAASTDAFLLPWSRGLANNSHSNSNNINNNNINNNINNSNNNSNNNRNSNTNNNINNNNNIWELPLAPQPTGCAATSRL</sequence>
<keyword evidence="3" id="KW-1185">Reference proteome</keyword>
<feature type="non-terminal residue" evidence="2">
    <location>
        <position position="85"/>
    </location>
</feature>
<comment type="caution">
    <text evidence="2">The sequence shown here is derived from an EMBL/GenBank/DDBJ whole genome shotgun (WGS) entry which is preliminary data.</text>
</comment>
<name>A0A813GIG0_POLGL</name>
<evidence type="ECO:0000313" key="2">
    <source>
        <dbReference type="EMBL" id="CAE8623896.1"/>
    </source>
</evidence>
<evidence type="ECO:0000256" key="1">
    <source>
        <dbReference type="SAM" id="MobiDB-lite"/>
    </source>
</evidence>
<evidence type="ECO:0000313" key="3">
    <source>
        <dbReference type="Proteomes" id="UP000654075"/>
    </source>
</evidence>
<dbReference type="AlphaFoldDB" id="A0A813GIG0"/>
<organism evidence="2 3">
    <name type="scientific">Polarella glacialis</name>
    <name type="common">Dinoflagellate</name>
    <dbReference type="NCBI Taxonomy" id="89957"/>
    <lineage>
        <taxon>Eukaryota</taxon>
        <taxon>Sar</taxon>
        <taxon>Alveolata</taxon>
        <taxon>Dinophyceae</taxon>
        <taxon>Suessiales</taxon>
        <taxon>Suessiaceae</taxon>
        <taxon>Polarella</taxon>
    </lineage>
</organism>
<proteinExistence type="predicted"/>
<dbReference type="Proteomes" id="UP000654075">
    <property type="component" value="Unassembled WGS sequence"/>
</dbReference>
<protein>
    <submittedName>
        <fullName evidence="2">Uncharacterized protein</fullName>
    </submittedName>
</protein>
<reference evidence="2" key="1">
    <citation type="submission" date="2021-02" db="EMBL/GenBank/DDBJ databases">
        <authorList>
            <person name="Dougan E. K."/>
            <person name="Rhodes N."/>
            <person name="Thang M."/>
            <person name="Chan C."/>
        </authorList>
    </citation>
    <scope>NUCLEOTIDE SEQUENCE</scope>
</reference>
<feature type="region of interest" description="Disordered" evidence="1">
    <location>
        <begin position="20"/>
        <end position="85"/>
    </location>
</feature>
<accession>A0A813GIG0</accession>
<gene>
    <name evidence="2" type="ORF">PGLA1383_LOCUS41112</name>
</gene>
<feature type="non-terminal residue" evidence="2">
    <location>
        <position position="1"/>
    </location>
</feature>
<feature type="compositionally biased region" description="Low complexity" evidence="1">
    <location>
        <begin position="24"/>
        <end position="67"/>
    </location>
</feature>
<dbReference type="EMBL" id="CAJNNV010028261">
    <property type="protein sequence ID" value="CAE8623896.1"/>
    <property type="molecule type" value="Genomic_DNA"/>
</dbReference>